<feature type="compositionally biased region" description="Basic and acidic residues" evidence="1">
    <location>
        <begin position="224"/>
        <end position="245"/>
    </location>
</feature>
<feature type="compositionally biased region" description="Polar residues" evidence="1">
    <location>
        <begin position="444"/>
        <end position="456"/>
    </location>
</feature>
<dbReference type="AlphaFoldDB" id="K0T3R3"/>
<organism evidence="2 3">
    <name type="scientific">Thalassiosira oceanica</name>
    <name type="common">Marine diatom</name>
    <dbReference type="NCBI Taxonomy" id="159749"/>
    <lineage>
        <taxon>Eukaryota</taxon>
        <taxon>Sar</taxon>
        <taxon>Stramenopiles</taxon>
        <taxon>Ochrophyta</taxon>
        <taxon>Bacillariophyta</taxon>
        <taxon>Coscinodiscophyceae</taxon>
        <taxon>Thalassiosirophycidae</taxon>
        <taxon>Thalassiosirales</taxon>
        <taxon>Thalassiosiraceae</taxon>
        <taxon>Thalassiosira</taxon>
    </lineage>
</organism>
<gene>
    <name evidence="2" type="ORF">THAOC_10848</name>
</gene>
<feature type="compositionally biased region" description="Polar residues" evidence="1">
    <location>
        <begin position="38"/>
        <end position="51"/>
    </location>
</feature>
<protein>
    <submittedName>
        <fullName evidence="2">Uncharacterized protein</fullName>
    </submittedName>
</protein>
<name>K0T3R3_THAOC</name>
<comment type="caution">
    <text evidence="2">The sequence shown here is derived from an EMBL/GenBank/DDBJ whole genome shotgun (WGS) entry which is preliminary data.</text>
</comment>
<dbReference type="Proteomes" id="UP000266841">
    <property type="component" value="Unassembled WGS sequence"/>
</dbReference>
<feature type="compositionally biased region" description="Low complexity" evidence="1">
    <location>
        <begin position="372"/>
        <end position="384"/>
    </location>
</feature>
<accession>K0T3R3</accession>
<dbReference type="EMBL" id="AGNL01012193">
    <property type="protein sequence ID" value="EJK68026.1"/>
    <property type="molecule type" value="Genomic_DNA"/>
</dbReference>
<feature type="region of interest" description="Disordered" evidence="1">
    <location>
        <begin position="224"/>
        <end position="247"/>
    </location>
</feature>
<proteinExistence type="predicted"/>
<evidence type="ECO:0000313" key="2">
    <source>
        <dbReference type="EMBL" id="EJK68026.1"/>
    </source>
</evidence>
<feature type="region of interest" description="Disordered" evidence="1">
    <location>
        <begin position="16"/>
        <end position="88"/>
    </location>
</feature>
<feature type="compositionally biased region" description="Polar residues" evidence="1">
    <location>
        <begin position="16"/>
        <end position="26"/>
    </location>
</feature>
<evidence type="ECO:0000256" key="1">
    <source>
        <dbReference type="SAM" id="MobiDB-lite"/>
    </source>
</evidence>
<feature type="compositionally biased region" description="Basic residues" evidence="1">
    <location>
        <begin position="391"/>
        <end position="403"/>
    </location>
</feature>
<evidence type="ECO:0000313" key="3">
    <source>
        <dbReference type="Proteomes" id="UP000266841"/>
    </source>
</evidence>
<keyword evidence="3" id="KW-1185">Reference proteome</keyword>
<feature type="region of interest" description="Disordered" evidence="1">
    <location>
        <begin position="435"/>
        <end position="484"/>
    </location>
</feature>
<reference evidence="2 3" key="1">
    <citation type="journal article" date="2012" name="Genome Biol.">
        <title>Genome and low-iron response of an oceanic diatom adapted to chronic iron limitation.</title>
        <authorList>
            <person name="Lommer M."/>
            <person name="Specht M."/>
            <person name="Roy A.S."/>
            <person name="Kraemer L."/>
            <person name="Andreson R."/>
            <person name="Gutowska M.A."/>
            <person name="Wolf J."/>
            <person name="Bergner S.V."/>
            <person name="Schilhabel M.B."/>
            <person name="Klostermeier U.C."/>
            <person name="Beiko R.G."/>
            <person name="Rosenstiel P."/>
            <person name="Hippler M."/>
            <person name="Laroche J."/>
        </authorList>
    </citation>
    <scope>NUCLEOTIDE SEQUENCE [LARGE SCALE GENOMIC DNA]</scope>
    <source>
        <strain evidence="2 3">CCMP1005</strain>
    </source>
</reference>
<feature type="region of interest" description="Disordered" evidence="1">
    <location>
        <begin position="362"/>
        <end position="409"/>
    </location>
</feature>
<sequence>MDVTDDVLCEGHTPVQYGSISTATDSATRDGHAGEEGQCQSLLSADGSSPRSLPRVVNHPVHQFPDGCQTRRQSSGRPPPDETADQPTNLLVDGEVSYWSLIRGNKNFRLYLVSYLVTHTGEWFTYVASLTAIEQIQASKGVVSRTSISVLVCLRLLPNVLLTSVGSTARYGKTKTNYVASLARDLAVVDGGCGPRLFSGTHLFGETLLPTLRWRCLISHGDDGGAKGRRGGEDDDPTATRRDDSPIGWTADVEERNVGGGSGRRHVEDRTDFWPYFEDTLQRMIEVCLLRLYEHVGEPSNWVQRLSSALCEIGLDFYSGSGLDLGQRALRCATGGLFSAVEDATTAVVGSDGLEGASRVPAEVRGHRGRPRGTSAGLGAALTGARGGAKGPRRLGGRRRRRRGFPELQGLRKIRRSDRAAWSECSPVRYMHRTVRPTPHLPRRTTSITHSVQSYEQHIAPTRKTPRSGVENGFSGRRKHPRDK</sequence>